<proteinExistence type="predicted"/>
<sequence>MMKNVATVCLCINAVCAPKPRKKPGALELKTLGEDPFPQGTVYRASFTSTEYMFKLASGKNGKFNLDVKIFDYPETMDATSQGRCECKRSPKQLFNGKIPCSCTMSNGGKIDGRIVFNAPQLKDADAFVFDPRTGDDPSQIPYLFAQKTADLSIPWSDDKLRHSPGLKQWNDCIFSEKEGRSPKSTAVIERQGCLVDIGSGPGNAIEVALSMKDPAASVSPGILAQHQATCSLLRSSIPDPPAEMDYDPMKGDDSIEDDDDEWETLGPRLTDMASLEKEDCRNLADILYNRRFTEDKIFINLRSSERGSVTERGCVCAEEGETKSIIHSEAFICRCRLTKQGLKSQYGSCHFTAYLGSVNFLCDDKSLGKFDYNLLRALMSTHPVSFQTTLPYPGEYRHGSTTYQISGYLNSTEAHQKFDLLVRADGEAGEEGRGYEQCCKRDGQPAQWRYICVGDGVNAVVDFVYAPTDGLYIRYLIPATGQVVTAKSSTFGNTLYSISAVQASAGKLELHTSVYHFPHEDPVIWKCEGVIKNSLDLETHIECAQEEERKDVPSEMQGTVMFDTSTLDQATTLVFSPHYEQKLPAIPYLMAERSIAKGLPWMLGPSLQEAGFKQWAQCSQKTAVNKPGRVTQQTHTCLAGIGGGYPNPIEEALWKADGHSSMMQGFLVEDLALHKIASSWNEDKCFAREPNWKPLRERKYAEGSLIDHAEALPTVYFPDPEKARGLNCDSLSAVFYIQRFSEDVIFLNSRYTAGDGARGCYCTRSSEGRSQLPDHFAYSCVCRRSPGDEGSFEQCRLQAHLTTAWFDCGRNWEGMLSFQELRSLTNANPVEFQTTLPRAGSYDSTVGMYLVSAVKAAGQGGFHSFELWNDKVKKSKCEQDTAILPRGFKCSDTSRRTAAANTGYVDFVYSPAHGLYLRHLSRDADARVTVARYVPGDGPIDTADTFNGAVNRKRVI</sequence>
<dbReference type="AlphaFoldDB" id="A0A7J6MUP2"/>
<dbReference type="Proteomes" id="UP000591131">
    <property type="component" value="Unassembled WGS sequence"/>
</dbReference>
<comment type="caution">
    <text evidence="1">The sequence shown here is derived from an EMBL/GenBank/DDBJ whole genome shotgun (WGS) entry which is preliminary data.</text>
</comment>
<organism evidence="1 2">
    <name type="scientific">Perkinsus chesapeaki</name>
    <name type="common">Clam parasite</name>
    <name type="synonym">Perkinsus andrewsi</name>
    <dbReference type="NCBI Taxonomy" id="330153"/>
    <lineage>
        <taxon>Eukaryota</taxon>
        <taxon>Sar</taxon>
        <taxon>Alveolata</taxon>
        <taxon>Perkinsozoa</taxon>
        <taxon>Perkinsea</taxon>
        <taxon>Perkinsida</taxon>
        <taxon>Perkinsidae</taxon>
        <taxon>Perkinsus</taxon>
    </lineage>
</organism>
<accession>A0A7J6MUP2</accession>
<evidence type="ECO:0000313" key="1">
    <source>
        <dbReference type="EMBL" id="KAF4675328.1"/>
    </source>
</evidence>
<dbReference type="EMBL" id="JAAPAO010000049">
    <property type="protein sequence ID" value="KAF4675328.1"/>
    <property type="molecule type" value="Genomic_DNA"/>
</dbReference>
<gene>
    <name evidence="1" type="ORF">FOL47_007946</name>
</gene>
<dbReference type="OrthoDB" id="10379512at2759"/>
<evidence type="ECO:0000313" key="2">
    <source>
        <dbReference type="Proteomes" id="UP000591131"/>
    </source>
</evidence>
<reference evidence="1 2" key="1">
    <citation type="submission" date="2020-04" db="EMBL/GenBank/DDBJ databases">
        <title>Perkinsus chesapeaki whole genome sequence.</title>
        <authorList>
            <person name="Bogema D.R."/>
        </authorList>
    </citation>
    <scope>NUCLEOTIDE SEQUENCE [LARGE SCALE GENOMIC DNA]</scope>
    <source>
        <strain evidence="1">ATCC PRA-425</strain>
    </source>
</reference>
<keyword evidence="2" id="KW-1185">Reference proteome</keyword>
<name>A0A7J6MUP2_PERCH</name>
<protein>
    <submittedName>
        <fullName evidence="1">Uncharacterized protein</fullName>
    </submittedName>
</protein>